<feature type="domain" description="BRO1" evidence="4">
    <location>
        <begin position="1"/>
        <end position="470"/>
    </location>
</feature>
<sequence>MPFPFELPTTGSVDFSTSLRSETHPALSLTATGKRSVLKDVLKRHKRRALKDRAVHLPLVADAIQAYLPYLLALDATQAQYSSQEQPLVEQDGAFITEWRSTLSATLPGREAPRPRLSGLHHELAFTLSTLAYTRSLQARSHLRGLYDGTVLTGEARTAAIVSASKDLLEANSVYAHLLSRRAVSTATDAPVDTQPATLAALASLALAEANLVFVAKDDPYAAAVADDRNDDNFEWMYKAPTIPKVRASLYARICVAAAEHATQAHGSFSRPVSGKINDDLIKYTNDLRRTARAKAIRLLAVNAEASGSTGEALAFLNGAKRELGISNEGKRKGFKGLKQSWQERREDRKLEKGGEWGMDGGRLEEARIVEMLETKWDKENSTANVQVVPPFEPLLRQLPSGRDPHTLQVWSPPVLDANELASMRAPPEPADLYQAEEDDSGVEDLYTAMPKLSVGAFPQADAGQKAPYY</sequence>
<evidence type="ECO:0000256" key="1">
    <source>
        <dbReference type="ARBA" id="ARBA00010997"/>
    </source>
</evidence>
<dbReference type="PANTHER" id="PTHR40463:SF1">
    <property type="entry name" value="PH-RESPONSE REGULATOR PROTEIN PALC"/>
    <property type="match status" value="1"/>
</dbReference>
<gene>
    <name evidence="5" type="ORF">AMS68_003632</name>
</gene>
<dbReference type="InterPro" id="IPR037505">
    <property type="entry name" value="pH-resp_palC"/>
</dbReference>
<reference evidence="5 6" key="1">
    <citation type="journal article" date="2016" name="Sci. Rep.">
        <title>Peltaster fructicola genome reveals evolution from an invasive phytopathogen to an ectophytic parasite.</title>
        <authorList>
            <person name="Xu C."/>
            <person name="Chen H."/>
            <person name="Gleason M.L."/>
            <person name="Xu J.R."/>
            <person name="Liu H."/>
            <person name="Zhang R."/>
            <person name="Sun G."/>
        </authorList>
    </citation>
    <scope>NUCLEOTIDE SEQUENCE [LARGE SCALE GENOMIC DNA]</scope>
    <source>
        <strain evidence="5 6">LNHT1506</strain>
    </source>
</reference>
<dbReference type="Proteomes" id="UP000503462">
    <property type="component" value="Chromosome 2"/>
</dbReference>
<evidence type="ECO:0000256" key="3">
    <source>
        <dbReference type="SAM" id="MobiDB-lite"/>
    </source>
</evidence>
<feature type="compositionally biased region" description="Basic and acidic residues" evidence="3">
    <location>
        <begin position="342"/>
        <end position="355"/>
    </location>
</feature>
<organism evidence="5 6">
    <name type="scientific">Peltaster fructicola</name>
    <dbReference type="NCBI Taxonomy" id="286661"/>
    <lineage>
        <taxon>Eukaryota</taxon>
        <taxon>Fungi</taxon>
        <taxon>Dikarya</taxon>
        <taxon>Ascomycota</taxon>
        <taxon>Pezizomycotina</taxon>
        <taxon>Dothideomycetes</taxon>
        <taxon>Dothideomycetes incertae sedis</taxon>
        <taxon>Peltaster</taxon>
    </lineage>
</organism>
<evidence type="ECO:0000313" key="5">
    <source>
        <dbReference type="EMBL" id="QIW98114.1"/>
    </source>
</evidence>
<evidence type="ECO:0000259" key="4">
    <source>
        <dbReference type="PROSITE" id="PS51180"/>
    </source>
</evidence>
<dbReference type="Gene3D" id="1.25.40.280">
    <property type="entry name" value="alix/aip1 like domains"/>
    <property type="match status" value="1"/>
</dbReference>
<dbReference type="PROSITE" id="PS51180">
    <property type="entry name" value="BRO1"/>
    <property type="match status" value="1"/>
</dbReference>
<evidence type="ECO:0000313" key="6">
    <source>
        <dbReference type="Proteomes" id="UP000503462"/>
    </source>
</evidence>
<name>A0A6H0XTZ4_9PEZI</name>
<dbReference type="OrthoDB" id="10266451at2759"/>
<dbReference type="GO" id="GO:0005886">
    <property type="term" value="C:plasma membrane"/>
    <property type="evidence" value="ECO:0007669"/>
    <property type="project" value="TreeGrafter"/>
</dbReference>
<comment type="similarity">
    <text evidence="1">Belongs to the palC family.</text>
</comment>
<dbReference type="InterPro" id="IPR038499">
    <property type="entry name" value="BRO1_sf"/>
</dbReference>
<accession>A0A6H0XTZ4</accession>
<dbReference type="SMART" id="SM01041">
    <property type="entry name" value="BRO1"/>
    <property type="match status" value="1"/>
</dbReference>
<dbReference type="PANTHER" id="PTHR40463">
    <property type="entry name" value="PH-RESPONSE REGULATOR PROTEIN PALC"/>
    <property type="match status" value="1"/>
</dbReference>
<dbReference type="GO" id="GO:0071467">
    <property type="term" value="P:cellular response to pH"/>
    <property type="evidence" value="ECO:0007669"/>
    <property type="project" value="InterPro"/>
</dbReference>
<dbReference type="InterPro" id="IPR004328">
    <property type="entry name" value="BRO1_dom"/>
</dbReference>
<dbReference type="EMBL" id="CP051140">
    <property type="protein sequence ID" value="QIW98114.1"/>
    <property type="molecule type" value="Genomic_DNA"/>
</dbReference>
<proteinExistence type="inferred from homology"/>
<keyword evidence="6" id="KW-1185">Reference proteome</keyword>
<dbReference type="AlphaFoldDB" id="A0A6H0XTZ4"/>
<feature type="region of interest" description="Disordered" evidence="3">
    <location>
        <begin position="335"/>
        <end position="358"/>
    </location>
</feature>
<protein>
    <recommendedName>
        <fullName evidence="2">pH-response regulator protein palC</fullName>
    </recommendedName>
</protein>
<evidence type="ECO:0000256" key="2">
    <source>
        <dbReference type="ARBA" id="ARBA00022193"/>
    </source>
</evidence>